<protein>
    <recommendedName>
        <fullName evidence="2">MG2 domain protein</fullName>
    </recommendedName>
</protein>
<accession>A0A1J5SAT0</accession>
<dbReference type="AlphaFoldDB" id="A0A1J5SAT0"/>
<evidence type="ECO:0008006" key="2">
    <source>
        <dbReference type="Google" id="ProtNLM"/>
    </source>
</evidence>
<organism evidence="1">
    <name type="scientific">mine drainage metagenome</name>
    <dbReference type="NCBI Taxonomy" id="410659"/>
    <lineage>
        <taxon>unclassified sequences</taxon>
        <taxon>metagenomes</taxon>
        <taxon>ecological metagenomes</taxon>
    </lineage>
</organism>
<evidence type="ECO:0000313" key="1">
    <source>
        <dbReference type="EMBL" id="OIR05067.1"/>
    </source>
</evidence>
<dbReference type="EMBL" id="MLJW01000053">
    <property type="protein sequence ID" value="OIR05067.1"/>
    <property type="molecule type" value="Genomic_DNA"/>
</dbReference>
<proteinExistence type="predicted"/>
<dbReference type="SUPFAM" id="SSF56935">
    <property type="entry name" value="Porins"/>
    <property type="match status" value="1"/>
</dbReference>
<reference evidence="1" key="1">
    <citation type="submission" date="2016-10" db="EMBL/GenBank/DDBJ databases">
        <title>Sequence of Gallionella enrichment culture.</title>
        <authorList>
            <person name="Poehlein A."/>
            <person name="Muehling M."/>
            <person name="Daniel R."/>
        </authorList>
    </citation>
    <scope>NUCLEOTIDE SEQUENCE</scope>
</reference>
<name>A0A1J5SAT0_9ZZZZ</name>
<sequence length="802" mass="90134">MQKFIRSIAASIIFICCGFTSSAQKIDSVLGIYNERFQSEKIHIHFDKSVYNPGETIWMKVYLMAGTDFSDYSKNIYIDWFGTDGKLIKHTVAPVFESTARLQFDIPASYQEASIHAIAYTRWMLNFDTAFLFNKEIPVIQIKQPIAKKVQQIRSLHFFPEGGDLVTGLQSRVAFKANDQFGKPVKVTGAVRTASGVFVDSFVSEHDGMGSFALLPKKDEKYIASWKDETGETHITDLPVAIASGINMEIHPLVGRILVALRRTVDVPENLKQLNMVATVNQQLVYRSRINFSEKISGLAQIPTAELPTGVMLVTLFDANWIPVAERIVFVNNQQHQFFPRVSFPVVALNKRAKNVIEIDVPDTVASNLSIAVTDANIITDSSNNIISQLLLCSDIKGYVHNPAYYFSSTVDSVAQQLDLVMLTNGWRRFKWNEIVAGKLPNFLYPRETEYVMIKGKVFGGGFQKTLMKPSINLLISGKDSTKQFLSLPIDKDAAFENNHGIFFDTLSVNYIFNGDRKFTDIATVRFNNGLLPELPISKNYFQRSFLLSTLADSAAQRKIRMMIDEQERLKKLSASATLKEVIVRAKTKSATQILDEKYTSGLFAGSDAYQFDIANDLIAQSAYSVFNYLQGRVAGLTVNYNNGQQDFTWRNSKPDLFLNEMPTDVSMLANISMTDVAYIKVFRPPFFGAIGGGSGGAIAIYTRKGNERTSVAEPHVGMPKSFVAGYTKYKEFYSPDYTVPQPYNDVDSRTTLYWNPYVFTDPKNHKVRLTFFNNDSSKKLRVVIEGVNADGKFARVEKLIE</sequence>
<gene>
    <name evidence="1" type="ORF">GALL_128830</name>
</gene>
<comment type="caution">
    <text evidence="1">The sequence shown here is derived from an EMBL/GenBank/DDBJ whole genome shotgun (WGS) entry which is preliminary data.</text>
</comment>